<comment type="caution">
    <text evidence="2">The sequence shown here is derived from an EMBL/GenBank/DDBJ whole genome shotgun (WGS) entry which is preliminary data.</text>
</comment>
<feature type="compositionally biased region" description="Basic and acidic residues" evidence="1">
    <location>
        <begin position="40"/>
        <end position="51"/>
    </location>
</feature>
<name>A0A0F9IRE9_9ZZZZ</name>
<reference evidence="2" key="1">
    <citation type="journal article" date="2015" name="Nature">
        <title>Complex archaea that bridge the gap between prokaryotes and eukaryotes.</title>
        <authorList>
            <person name="Spang A."/>
            <person name="Saw J.H."/>
            <person name="Jorgensen S.L."/>
            <person name="Zaremba-Niedzwiedzka K."/>
            <person name="Martijn J."/>
            <person name="Lind A.E."/>
            <person name="van Eijk R."/>
            <person name="Schleper C."/>
            <person name="Guy L."/>
            <person name="Ettema T.J."/>
        </authorList>
    </citation>
    <scope>NUCLEOTIDE SEQUENCE</scope>
</reference>
<gene>
    <name evidence="2" type="ORF">LCGC14_1911840</name>
</gene>
<feature type="region of interest" description="Disordered" evidence="1">
    <location>
        <begin position="21"/>
        <end position="51"/>
    </location>
</feature>
<dbReference type="AlphaFoldDB" id="A0A0F9IRE9"/>
<evidence type="ECO:0000313" key="2">
    <source>
        <dbReference type="EMBL" id="KKL89722.1"/>
    </source>
</evidence>
<dbReference type="EMBL" id="LAZR01020208">
    <property type="protein sequence ID" value="KKL89722.1"/>
    <property type="molecule type" value="Genomic_DNA"/>
</dbReference>
<sequence>MTEKEMTDEELDDELDKAFKANETKRDHCGTPIPSNREVGLQRDSVKLKDQ</sequence>
<accession>A0A0F9IRE9</accession>
<evidence type="ECO:0000256" key="1">
    <source>
        <dbReference type="SAM" id="MobiDB-lite"/>
    </source>
</evidence>
<organism evidence="2">
    <name type="scientific">marine sediment metagenome</name>
    <dbReference type="NCBI Taxonomy" id="412755"/>
    <lineage>
        <taxon>unclassified sequences</taxon>
        <taxon>metagenomes</taxon>
        <taxon>ecological metagenomes</taxon>
    </lineage>
</organism>
<protein>
    <submittedName>
        <fullName evidence="2">Uncharacterized protein</fullName>
    </submittedName>
</protein>
<proteinExistence type="predicted"/>